<dbReference type="InterPro" id="IPR039448">
    <property type="entry name" value="Beta_helix"/>
</dbReference>
<organism evidence="2">
    <name type="scientific">Treponema denticola H-22</name>
    <dbReference type="NCBI Taxonomy" id="999432"/>
    <lineage>
        <taxon>Bacteria</taxon>
        <taxon>Pseudomonadati</taxon>
        <taxon>Spirochaetota</taxon>
        <taxon>Spirochaetia</taxon>
        <taxon>Spirochaetales</taxon>
        <taxon>Treponemataceae</taxon>
        <taxon>Treponema</taxon>
    </lineage>
</organism>
<evidence type="ECO:0000313" key="2">
    <source>
        <dbReference type="EMBL" id="EMB34932.1"/>
    </source>
</evidence>
<name>A0A0E2E7U8_TREDN</name>
<dbReference type="PATRIC" id="fig|999432.5.peg.726"/>
<dbReference type="EMBL" id="AGDV01000006">
    <property type="protein sequence ID" value="EMB34932.1"/>
    <property type="molecule type" value="Genomic_DNA"/>
</dbReference>
<dbReference type="InterPro" id="IPR011050">
    <property type="entry name" value="Pectin_lyase_fold/virulence"/>
</dbReference>
<proteinExistence type="predicted"/>
<dbReference type="Pfam" id="PF13229">
    <property type="entry name" value="Beta_helix"/>
    <property type="match status" value="1"/>
</dbReference>
<accession>A0A0E2E7U8</accession>
<dbReference type="Proteomes" id="UP000011705">
    <property type="component" value="Chromosome"/>
</dbReference>
<sequence>MKKILKILIISAVLLTTAIVFTTCKQFIDNPEEFLGYWSSEVVPTGFSIDKPTQKIGDVECIPSYWNGTYSDVTLTIKLHNPRKFSLIMPTSTSSAADVQKIINFPGLLTQPTHGSSNGYTLVQTPDKQALQLTYKSGFLKAHEWSNGSIGPEITLTSTDGRKFNKKFSLNLKADTAPSLEYKGVGKSSDNKYVLIFQAKNVNDPLLPPLANLHGDIKKLHITTEGGSSSDYTVTGINFTAKTINWKSGSPFLTNAMPLAAGDCEGTPPALPTGDWLIYFKTDVAVSSSSALKTYRVRLSDRAGLVSNEVQGSTCMRKVGEIQVKENLPNQGGNGSDAAPYRINCVGDGVDLEVWCLTPAESVKVSYGIKNLETSIESSKEETASLTNHLKTIRLPAPAGVGNMINYKVTFKADKPGFASNAKSVYYTLTRMVDKVIDSSAPLAWKRLKEAIAEASPGDIITINGEIQATNVGSGPGANWGEIGIDKNLTIQGKNGADSDILNANSGSLGSDAHRIFNVKDGKKLTLKNLTLKGGKVSGGLSGVNGGAIFVIGSSSRAELSDCVIKACEANNGGAIACSDNSTVSLTNTIINECKATNFTGGAIFAARATVEMTGCKLYDNEAQDLGGAIYATGATVKMTNCKLYRNTAIGSGGAVYARKSVSPPYPKSDVIISGGIIGDTDTNDANKATGPSGKAGGIYIGESCILTLKDGVQVTGNTAPQGGGVYIEAGSARFTIQDTSIVTPSTGDDATIAGKNDVYLDGNSGNLAKITVDGPLTGTAPVARITVEDSQYKEDTQVLTGSAVNTEHGKFTVTPKNGQDWKVDESGCLKHK</sequence>
<dbReference type="HOGENOM" id="CLU_010206_0_0_12"/>
<comment type="caution">
    <text evidence="2">The sequence shown here is derived from an EMBL/GenBank/DDBJ whole genome shotgun (WGS) entry which is preliminary data.</text>
</comment>
<dbReference type="AlphaFoldDB" id="A0A0E2E7U8"/>
<feature type="domain" description="Right handed beta helix" evidence="1">
    <location>
        <begin position="522"/>
        <end position="652"/>
    </location>
</feature>
<dbReference type="SUPFAM" id="SSF51126">
    <property type="entry name" value="Pectin lyase-like"/>
    <property type="match status" value="1"/>
</dbReference>
<reference evidence="2" key="1">
    <citation type="submission" date="2012-01" db="EMBL/GenBank/DDBJ databases">
        <title>The Genome Sequence of Treponema denticola H-22.</title>
        <authorList>
            <consortium name="The Broad Institute Genome Sequencing Platform"/>
            <person name="Earl A."/>
            <person name="Ward D."/>
            <person name="Feldgarden M."/>
            <person name="Gevers D."/>
            <person name="Blanton J.M."/>
            <person name="Fenno C.J."/>
            <person name="Baranova O.V."/>
            <person name="Mathney J."/>
            <person name="Dewhirst F.E."/>
            <person name="Izard J."/>
            <person name="Young S.K."/>
            <person name="Zeng Q."/>
            <person name="Gargeya S."/>
            <person name="Fitzgerald M."/>
            <person name="Haas B."/>
            <person name="Abouelleil A."/>
            <person name="Alvarado L."/>
            <person name="Arachchi H.M."/>
            <person name="Berlin A."/>
            <person name="Chapman S.B."/>
            <person name="Gearin G."/>
            <person name="Goldberg J."/>
            <person name="Griggs A."/>
            <person name="Gujja S."/>
            <person name="Hansen M."/>
            <person name="Heiman D."/>
            <person name="Howarth C."/>
            <person name="Larimer J."/>
            <person name="Lui A."/>
            <person name="MacDonald P.J.P."/>
            <person name="McCowen C."/>
            <person name="Montmayeur A."/>
            <person name="Murphy C."/>
            <person name="Neiman D."/>
            <person name="Pearson M."/>
            <person name="Priest M."/>
            <person name="Roberts A."/>
            <person name="Saif S."/>
            <person name="Shea T."/>
            <person name="Sisk P."/>
            <person name="Stolte C."/>
            <person name="Sykes S."/>
            <person name="Wortman J."/>
            <person name="Nusbaum C."/>
            <person name="Birren B."/>
        </authorList>
    </citation>
    <scope>NUCLEOTIDE SEQUENCE [LARGE SCALE GENOMIC DNA]</scope>
    <source>
        <strain evidence="2">H-22</strain>
    </source>
</reference>
<evidence type="ECO:0000259" key="1">
    <source>
        <dbReference type="Pfam" id="PF13229"/>
    </source>
</evidence>
<protein>
    <recommendedName>
        <fullName evidence="1">Right handed beta helix domain-containing protein</fullName>
    </recommendedName>
</protein>
<dbReference type="RefSeq" id="WP_002683446.1">
    <property type="nucleotide sequence ID" value="NZ_CM001795.1"/>
</dbReference>
<gene>
    <name evidence="2" type="ORF">HMPREF9726_00698</name>
</gene>